<dbReference type="InterPro" id="IPR054288">
    <property type="entry name" value="DUF7024"/>
</dbReference>
<accession>A0A848HJA3</accession>
<feature type="domain" description="DUF7024" evidence="2">
    <location>
        <begin position="575"/>
        <end position="686"/>
    </location>
</feature>
<proteinExistence type="predicted"/>
<feature type="transmembrane region" description="Helical" evidence="1">
    <location>
        <begin position="257"/>
        <end position="281"/>
    </location>
</feature>
<feature type="transmembrane region" description="Helical" evidence="1">
    <location>
        <begin position="172"/>
        <end position="190"/>
    </location>
</feature>
<evidence type="ECO:0000256" key="1">
    <source>
        <dbReference type="SAM" id="Phobius"/>
    </source>
</evidence>
<sequence length="691" mass="74632">MKKFILRDRRAEMAFILALVVLFAYIASRHIGAYPSVFADEQIYSRFARLLPLRDVTIPSYLYLSVFGLTNACGDAFLDCARYLNLLFFVGSAPFIYLATREFAARRVAMLAALICVAAPTGTYAAYFMPESMYFFGFAVLTWIALARSRLHWALYAAATGAVLGMMTLVKVHALFLIPALALFIAYIVWTRRPNPAGLLESVAAALLNIAAVFAVKFVLGYLFAGAAGLQLLGSFYGNQASNGANTGTTLLTMLPAAWFSLQGHLMMLALLFAVPLAALLHHGMSRTARASAAPQVSALMAYTVLMMGAALALTVLYTASTAGYGPLDGKRLHVRYYTFALILPVMIAAAHAGGARRRTRAVLPWAIAALLACAIAYACVALPPAYVFVLADSPEIIALGMGQPASMAALVIGAAVLVLALWAWNSALGGIAFLLLFMPLYLVNGEPIIAAQMARARVASVYDDAGRFAHGHLGAAQRNQLRIVGDNHGELLRARFHVDAPGAMSMVLPAERRAEIYAMPALKHWLLVIGDYRMPSTMTPSFRETQYALYAPNNRALGAATFSGSLDNGVLAGAEGLAGAEDWGRWSNTGQVRLHFRETLPKRVNLFLTMRAFGPNEGKDFVVRVGAAEARVKLGPHPHEVFLQFETDGKQKDVTIDVPQPVSPKELGWSGDIRELGLGISRVEIGAPLR</sequence>
<dbReference type="Proteomes" id="UP000583752">
    <property type="component" value="Unassembled WGS sequence"/>
</dbReference>
<feature type="transmembrane region" description="Helical" evidence="1">
    <location>
        <begin position="83"/>
        <end position="100"/>
    </location>
</feature>
<keyword evidence="1" id="KW-0472">Membrane</keyword>
<keyword evidence="1" id="KW-0812">Transmembrane</keyword>
<gene>
    <name evidence="3" type="ORF">HHL21_08725</name>
</gene>
<organism evidence="3 4">
    <name type="scientific">Massilia polaris</name>
    <dbReference type="NCBI Taxonomy" id="2728846"/>
    <lineage>
        <taxon>Bacteria</taxon>
        <taxon>Pseudomonadati</taxon>
        <taxon>Pseudomonadota</taxon>
        <taxon>Betaproteobacteria</taxon>
        <taxon>Burkholderiales</taxon>
        <taxon>Oxalobacteraceae</taxon>
        <taxon>Telluria group</taxon>
        <taxon>Massilia</taxon>
    </lineage>
</organism>
<feature type="transmembrane region" description="Helical" evidence="1">
    <location>
        <begin position="337"/>
        <end position="356"/>
    </location>
</feature>
<dbReference type="EMBL" id="JABBGG010000004">
    <property type="protein sequence ID" value="NML61162.1"/>
    <property type="molecule type" value="Genomic_DNA"/>
</dbReference>
<keyword evidence="1" id="KW-1133">Transmembrane helix</keyword>
<feature type="transmembrane region" description="Helical" evidence="1">
    <location>
        <begin position="107"/>
        <end position="127"/>
    </location>
</feature>
<feature type="transmembrane region" description="Helical" evidence="1">
    <location>
        <begin position="408"/>
        <end position="438"/>
    </location>
</feature>
<keyword evidence="4" id="KW-1185">Reference proteome</keyword>
<dbReference type="RefSeq" id="WP_169464865.1">
    <property type="nucleotide sequence ID" value="NZ_JABBGG010000004.1"/>
</dbReference>
<protein>
    <recommendedName>
        <fullName evidence="2">DUF7024 domain-containing protein</fullName>
    </recommendedName>
</protein>
<feature type="transmembrane region" description="Helical" evidence="1">
    <location>
        <begin position="363"/>
        <end position="388"/>
    </location>
</feature>
<feature type="transmembrane region" description="Helical" evidence="1">
    <location>
        <begin position="133"/>
        <end position="151"/>
    </location>
</feature>
<name>A0A848HJA3_9BURK</name>
<evidence type="ECO:0000259" key="2">
    <source>
        <dbReference type="Pfam" id="PF22895"/>
    </source>
</evidence>
<feature type="transmembrane region" description="Helical" evidence="1">
    <location>
        <begin position="293"/>
        <end position="317"/>
    </location>
</feature>
<dbReference type="Pfam" id="PF22895">
    <property type="entry name" value="DUF7024"/>
    <property type="match status" value="1"/>
</dbReference>
<reference evidence="3 4" key="1">
    <citation type="submission" date="2020-04" db="EMBL/GenBank/DDBJ databases">
        <title>Massilia sp. RP-1-19 isolated from soil.</title>
        <authorList>
            <person name="Dahal R.H."/>
        </authorList>
    </citation>
    <scope>NUCLEOTIDE SEQUENCE [LARGE SCALE GENOMIC DNA]</scope>
    <source>
        <strain evidence="3 4">RP-1-19</strain>
    </source>
</reference>
<feature type="transmembrane region" description="Helical" evidence="1">
    <location>
        <begin position="196"/>
        <end position="214"/>
    </location>
</feature>
<comment type="caution">
    <text evidence="3">The sequence shown here is derived from an EMBL/GenBank/DDBJ whole genome shotgun (WGS) entry which is preliminary data.</text>
</comment>
<dbReference type="AlphaFoldDB" id="A0A848HJA3"/>
<evidence type="ECO:0000313" key="4">
    <source>
        <dbReference type="Proteomes" id="UP000583752"/>
    </source>
</evidence>
<evidence type="ECO:0000313" key="3">
    <source>
        <dbReference type="EMBL" id="NML61162.1"/>
    </source>
</evidence>